<dbReference type="PROSITE" id="PS01340">
    <property type="entry name" value="CORNICHON"/>
    <property type="match status" value="1"/>
</dbReference>
<feature type="transmembrane region" description="Helical" evidence="6">
    <location>
        <begin position="99"/>
        <end position="126"/>
    </location>
</feature>
<dbReference type="GO" id="GO:0016192">
    <property type="term" value="P:vesicle-mediated transport"/>
    <property type="evidence" value="ECO:0007669"/>
    <property type="project" value="InterPro"/>
</dbReference>
<dbReference type="InterPro" id="IPR003377">
    <property type="entry name" value="Cornichon"/>
</dbReference>
<evidence type="ECO:0000256" key="3">
    <source>
        <dbReference type="ARBA" id="ARBA00022692"/>
    </source>
</evidence>
<gene>
    <name evidence="7" type="ORF">O3M35_007346</name>
</gene>
<accession>A0AAW1DGA2</accession>
<dbReference type="PANTHER" id="PTHR12290">
    <property type="entry name" value="CORNICHON-RELATED"/>
    <property type="match status" value="1"/>
</dbReference>
<evidence type="ECO:0000256" key="4">
    <source>
        <dbReference type="ARBA" id="ARBA00022989"/>
    </source>
</evidence>
<evidence type="ECO:0000256" key="6">
    <source>
        <dbReference type="SAM" id="Phobius"/>
    </source>
</evidence>
<comment type="similarity">
    <text evidence="2">Belongs to the cornichon family.</text>
</comment>
<dbReference type="SMART" id="SM01398">
    <property type="entry name" value="Cornichon"/>
    <property type="match status" value="1"/>
</dbReference>
<name>A0AAW1DGA2_9HEMI</name>
<keyword evidence="3 6" id="KW-0812">Transmembrane</keyword>
<protein>
    <recommendedName>
        <fullName evidence="9">Protein cornichon</fullName>
    </recommendedName>
</protein>
<evidence type="ECO:0000313" key="8">
    <source>
        <dbReference type="Proteomes" id="UP001461498"/>
    </source>
</evidence>
<dbReference type="AlphaFoldDB" id="A0AAW1DGA2"/>
<evidence type="ECO:0000256" key="5">
    <source>
        <dbReference type="ARBA" id="ARBA00023136"/>
    </source>
</evidence>
<feature type="transmembrane region" description="Helical" evidence="6">
    <location>
        <begin position="50"/>
        <end position="74"/>
    </location>
</feature>
<keyword evidence="5 6" id="KW-0472">Membrane</keyword>
<organism evidence="7 8">
    <name type="scientific">Rhynocoris fuscipes</name>
    <dbReference type="NCBI Taxonomy" id="488301"/>
    <lineage>
        <taxon>Eukaryota</taxon>
        <taxon>Metazoa</taxon>
        <taxon>Ecdysozoa</taxon>
        <taxon>Arthropoda</taxon>
        <taxon>Hexapoda</taxon>
        <taxon>Insecta</taxon>
        <taxon>Pterygota</taxon>
        <taxon>Neoptera</taxon>
        <taxon>Paraneoptera</taxon>
        <taxon>Hemiptera</taxon>
        <taxon>Heteroptera</taxon>
        <taxon>Panheteroptera</taxon>
        <taxon>Cimicomorpha</taxon>
        <taxon>Reduviidae</taxon>
        <taxon>Harpactorinae</taxon>
        <taxon>Harpactorini</taxon>
        <taxon>Rhynocoris</taxon>
    </lineage>
</organism>
<evidence type="ECO:0000256" key="2">
    <source>
        <dbReference type="ARBA" id="ARBA00010095"/>
    </source>
</evidence>
<keyword evidence="8" id="KW-1185">Reference proteome</keyword>
<comment type="subcellular location">
    <subcellularLocation>
        <location evidence="1">Membrane</location>
        <topology evidence="1">Multi-pass membrane protein</topology>
    </subcellularLocation>
</comment>
<proteinExistence type="inferred from homology"/>
<evidence type="ECO:0008006" key="9">
    <source>
        <dbReference type="Google" id="ProtNLM"/>
    </source>
</evidence>
<sequence>MAYGLLIPVPQDSICRGHASSTMRNLRKCFNEYRGPKLIDKFRMAFNFPVVSYIVALIGDAVLIFFSIFHVIAFDELKTDYKNPIDQCNSLNPLVLPEYLLHIFFNILFLLSGEWLSLCLNIPLIAYHINRYRKRPVMSGPGLYDPTNIMNTDVLTTCQREGWIKLSFYLLSFFYYLYGMIHALISA</sequence>
<dbReference type="Pfam" id="PF03311">
    <property type="entry name" value="Cornichon"/>
    <property type="match status" value="1"/>
</dbReference>
<feature type="transmembrane region" description="Helical" evidence="6">
    <location>
        <begin position="166"/>
        <end position="185"/>
    </location>
</feature>
<keyword evidence="4 6" id="KW-1133">Transmembrane helix</keyword>
<reference evidence="7 8" key="1">
    <citation type="submission" date="2022-12" db="EMBL/GenBank/DDBJ databases">
        <title>Chromosome-level genome assembly of true bugs.</title>
        <authorList>
            <person name="Ma L."/>
            <person name="Li H."/>
        </authorList>
    </citation>
    <scope>NUCLEOTIDE SEQUENCE [LARGE SCALE GENOMIC DNA]</scope>
    <source>
        <strain evidence="7">Lab_2022b</strain>
    </source>
</reference>
<comment type="caution">
    <text evidence="7">The sequence shown here is derived from an EMBL/GenBank/DDBJ whole genome shotgun (WGS) entry which is preliminary data.</text>
</comment>
<dbReference type="InterPro" id="IPR033466">
    <property type="entry name" value="Cornichon_conserved"/>
</dbReference>
<dbReference type="Proteomes" id="UP001461498">
    <property type="component" value="Unassembled WGS sequence"/>
</dbReference>
<evidence type="ECO:0000256" key="1">
    <source>
        <dbReference type="ARBA" id="ARBA00004141"/>
    </source>
</evidence>
<dbReference type="EMBL" id="JAPXFL010000004">
    <property type="protein sequence ID" value="KAK9507504.1"/>
    <property type="molecule type" value="Genomic_DNA"/>
</dbReference>
<evidence type="ECO:0000313" key="7">
    <source>
        <dbReference type="EMBL" id="KAK9507504.1"/>
    </source>
</evidence>
<dbReference type="GO" id="GO:0016020">
    <property type="term" value="C:membrane"/>
    <property type="evidence" value="ECO:0007669"/>
    <property type="project" value="UniProtKB-SubCell"/>
</dbReference>